<dbReference type="Pfam" id="PF16186">
    <property type="entry name" value="Arm_3"/>
    <property type="match status" value="1"/>
</dbReference>
<dbReference type="GO" id="GO:0006606">
    <property type="term" value="P:protein import into nucleus"/>
    <property type="evidence" value="ECO:0007669"/>
    <property type="project" value="InterPro"/>
</dbReference>
<dbReference type="AlphaFoldDB" id="A0A8T0A453"/>
<dbReference type="PROSITE" id="PS51214">
    <property type="entry name" value="IBB"/>
    <property type="match status" value="1"/>
</dbReference>
<evidence type="ECO:0000313" key="8">
    <source>
        <dbReference type="EMBL" id="KAF7639723.1"/>
    </source>
</evidence>
<dbReference type="InterPro" id="IPR011989">
    <property type="entry name" value="ARM-like"/>
</dbReference>
<evidence type="ECO:0000256" key="2">
    <source>
        <dbReference type="ARBA" id="ARBA00022448"/>
    </source>
</evidence>
<dbReference type="Pfam" id="PF00514">
    <property type="entry name" value="Arm"/>
    <property type="match status" value="3"/>
</dbReference>
<keyword evidence="4 5" id="KW-0653">Protein transport</keyword>
<dbReference type="Pfam" id="PF01749">
    <property type="entry name" value="IBB"/>
    <property type="match status" value="1"/>
</dbReference>
<comment type="caution">
    <text evidence="8">The sequence shown here is derived from an EMBL/GenBank/DDBJ whole genome shotgun (WGS) entry which is preliminary data.</text>
</comment>
<dbReference type="InterPro" id="IPR036975">
    <property type="entry name" value="Importin-a_IBB_sf"/>
</dbReference>
<dbReference type="InterPro" id="IPR002652">
    <property type="entry name" value="Importin-a_IBB"/>
</dbReference>
<dbReference type="InterPro" id="IPR032413">
    <property type="entry name" value="Arm_3"/>
</dbReference>
<evidence type="ECO:0000259" key="7">
    <source>
        <dbReference type="PROSITE" id="PS51214"/>
    </source>
</evidence>
<keyword evidence="2 5" id="KW-0813">Transport</keyword>
<dbReference type="Gene3D" id="1.20.5.690">
    <property type="entry name" value="Importin-alpha, importin-beta-binding domain"/>
    <property type="match status" value="1"/>
</dbReference>
<comment type="similarity">
    <text evidence="1 5">Belongs to the importin alpha family.</text>
</comment>
<dbReference type="SUPFAM" id="SSF48371">
    <property type="entry name" value="ARM repeat"/>
    <property type="match status" value="1"/>
</dbReference>
<dbReference type="EMBL" id="JABEBT010000003">
    <property type="protein sequence ID" value="KAF7639723.1"/>
    <property type="molecule type" value="Genomic_DNA"/>
</dbReference>
<reference evidence="8" key="1">
    <citation type="journal article" date="2020" name="Ecol. Evol.">
        <title>Genome structure and content of the rice root-knot nematode (Meloidogyne graminicola).</title>
        <authorList>
            <person name="Phan N.T."/>
            <person name="Danchin E.G.J."/>
            <person name="Klopp C."/>
            <person name="Perfus-Barbeoch L."/>
            <person name="Kozlowski D.K."/>
            <person name="Koutsovoulos G.D."/>
            <person name="Lopez-Roques C."/>
            <person name="Bouchez O."/>
            <person name="Zahm M."/>
            <person name="Besnard G."/>
            <person name="Bellafiore S."/>
        </authorList>
    </citation>
    <scope>NUCLEOTIDE SEQUENCE</scope>
    <source>
        <strain evidence="8">VN-18</strain>
    </source>
</reference>
<dbReference type="OrthoDB" id="29145at2759"/>
<feature type="region of interest" description="Disordered" evidence="6">
    <location>
        <begin position="1"/>
        <end position="73"/>
    </location>
</feature>
<evidence type="ECO:0000256" key="4">
    <source>
        <dbReference type="ARBA" id="ARBA00022927"/>
    </source>
</evidence>
<evidence type="ECO:0000256" key="5">
    <source>
        <dbReference type="PIRNR" id="PIRNR005673"/>
    </source>
</evidence>
<feature type="compositionally biased region" description="Basic and acidic residues" evidence="6">
    <location>
        <begin position="15"/>
        <end position="50"/>
    </location>
</feature>
<evidence type="ECO:0000256" key="6">
    <source>
        <dbReference type="SAM" id="MobiDB-lite"/>
    </source>
</evidence>
<proteinExistence type="inferred from homology"/>
<dbReference type="SMART" id="SM00185">
    <property type="entry name" value="ARM"/>
    <property type="match status" value="7"/>
</dbReference>
<dbReference type="InterPro" id="IPR024931">
    <property type="entry name" value="Importin_alpha"/>
</dbReference>
<dbReference type="InterPro" id="IPR016024">
    <property type="entry name" value="ARM-type_fold"/>
</dbReference>
<dbReference type="PANTHER" id="PTHR23316">
    <property type="entry name" value="IMPORTIN ALPHA"/>
    <property type="match status" value="1"/>
</dbReference>
<dbReference type="Gene3D" id="1.25.10.10">
    <property type="entry name" value="Leucine-rich Repeat Variant"/>
    <property type="match status" value="1"/>
</dbReference>
<dbReference type="InterPro" id="IPR000225">
    <property type="entry name" value="Armadillo"/>
</dbReference>
<keyword evidence="9" id="KW-1185">Reference proteome</keyword>
<organism evidence="8 9">
    <name type="scientific">Meloidogyne graminicola</name>
    <dbReference type="NCBI Taxonomy" id="189291"/>
    <lineage>
        <taxon>Eukaryota</taxon>
        <taxon>Metazoa</taxon>
        <taxon>Ecdysozoa</taxon>
        <taxon>Nematoda</taxon>
        <taxon>Chromadorea</taxon>
        <taxon>Rhabditida</taxon>
        <taxon>Tylenchina</taxon>
        <taxon>Tylenchomorpha</taxon>
        <taxon>Tylenchoidea</taxon>
        <taxon>Meloidogynidae</taxon>
        <taxon>Meloidogyninae</taxon>
        <taxon>Meloidogyne</taxon>
    </lineage>
</organism>
<name>A0A8T0A453_9BILA</name>
<evidence type="ECO:0000313" key="9">
    <source>
        <dbReference type="Proteomes" id="UP000605970"/>
    </source>
</evidence>
<dbReference type="PIRSF" id="PIRSF005673">
    <property type="entry name" value="Importin_alpha"/>
    <property type="match status" value="1"/>
</dbReference>
<evidence type="ECO:0000256" key="1">
    <source>
        <dbReference type="ARBA" id="ARBA00010394"/>
    </source>
</evidence>
<feature type="domain" description="IBB" evidence="7">
    <location>
        <begin position="1"/>
        <end position="53"/>
    </location>
</feature>
<sequence length="528" mass="58514">MSTPENKAKLYKNAGKPDDLRRRRTESSVELRKQRGNDEMMKRRNLKVDLDESYTSASDTEEPQKEKQQQPLPEKVMTLEEAAVVLQSNPSIEQIRSAFEAVRRMLSRSSDPPIDLIIQLGFPLALVQALNVQDEKVQFEAAWSVTNIVSGTSTQTAALVTVGVIKPLISIIANSSLKLAEQFCALWAIANIAGDSVRMRDALFAEGIVPIIVELINKITPDFDPSFTRILAWTISNLCRHKKPPAPFEVLQQLAPSIIILLQHKDLQTQSDACWALSYLTDGTDENIELANKLNVMPLIVDFIKSGQTSLISPALRTAGNFATGNDELTSVVIQSGILKDVAPRLLNSDNVGFAKECCWLLSNILAGNTEQIQEVIDAKLLPILFRILEHGEHKLQYEAGWAIANLCHGGAVNQILGILRVKDSIKAMCSNLEVKNNELIANMLEALYSIMMTVSNNDPDRLSIVCEQVEECGGLDKIEVLQQHESEHIYGIAFKIIEEFFSDDGDSDLVLGTEGMEQHPQGGHFNF</sequence>
<dbReference type="GO" id="GO:0005737">
    <property type="term" value="C:cytoplasm"/>
    <property type="evidence" value="ECO:0007669"/>
    <property type="project" value="InterPro"/>
</dbReference>
<protein>
    <recommendedName>
        <fullName evidence="5">Importin subunit alpha</fullName>
    </recommendedName>
</protein>
<dbReference type="Proteomes" id="UP000605970">
    <property type="component" value="Unassembled WGS sequence"/>
</dbReference>
<dbReference type="GO" id="GO:0061608">
    <property type="term" value="F:nuclear import signal receptor activity"/>
    <property type="evidence" value="ECO:0007669"/>
    <property type="project" value="InterPro"/>
</dbReference>
<accession>A0A8T0A453</accession>
<evidence type="ECO:0000256" key="3">
    <source>
        <dbReference type="ARBA" id="ARBA00022737"/>
    </source>
</evidence>
<keyword evidence="3" id="KW-0677">Repeat</keyword>
<gene>
    <name evidence="8" type="ORF">Mgra_00000644</name>
</gene>